<reference evidence="2 3" key="2">
    <citation type="journal article" date="2017" name="Front. Plant Sci.">
        <title>Gene Classification and Mining of Molecular Markers Useful in Red Clover (Trifolium pratense) Breeding.</title>
        <authorList>
            <person name="Istvanek J."/>
            <person name="Dluhosova J."/>
            <person name="Dluhos P."/>
            <person name="Patkova L."/>
            <person name="Nedelnik J."/>
            <person name="Repkova J."/>
        </authorList>
    </citation>
    <scope>NUCLEOTIDE SEQUENCE [LARGE SCALE GENOMIC DNA]</scope>
    <source>
        <strain evidence="3">cv. Tatra</strain>
        <tissue evidence="2">Young leaves</tissue>
    </source>
</reference>
<evidence type="ECO:0000313" key="2">
    <source>
        <dbReference type="EMBL" id="PNX91664.1"/>
    </source>
</evidence>
<sequence>MNRKSRSKNGEVTLKIDIDKMDDIVDEYVIVLFGFVGSLTLLRFASIQIQCRFNDLSVVNIAYLDA</sequence>
<keyword evidence="1" id="KW-1133">Transmembrane helix</keyword>
<dbReference type="AlphaFoldDB" id="A0A2K3MLM7"/>
<protein>
    <submittedName>
        <fullName evidence="2">Uncharacterized protein</fullName>
    </submittedName>
</protein>
<gene>
    <name evidence="2" type="ORF">L195_g047797</name>
</gene>
<evidence type="ECO:0000313" key="3">
    <source>
        <dbReference type="Proteomes" id="UP000236291"/>
    </source>
</evidence>
<accession>A0A2K3MLM7</accession>
<organism evidence="2 3">
    <name type="scientific">Trifolium pratense</name>
    <name type="common">Red clover</name>
    <dbReference type="NCBI Taxonomy" id="57577"/>
    <lineage>
        <taxon>Eukaryota</taxon>
        <taxon>Viridiplantae</taxon>
        <taxon>Streptophyta</taxon>
        <taxon>Embryophyta</taxon>
        <taxon>Tracheophyta</taxon>
        <taxon>Spermatophyta</taxon>
        <taxon>Magnoliopsida</taxon>
        <taxon>eudicotyledons</taxon>
        <taxon>Gunneridae</taxon>
        <taxon>Pentapetalae</taxon>
        <taxon>rosids</taxon>
        <taxon>fabids</taxon>
        <taxon>Fabales</taxon>
        <taxon>Fabaceae</taxon>
        <taxon>Papilionoideae</taxon>
        <taxon>50 kb inversion clade</taxon>
        <taxon>NPAAA clade</taxon>
        <taxon>Hologalegina</taxon>
        <taxon>IRL clade</taxon>
        <taxon>Trifolieae</taxon>
        <taxon>Trifolium</taxon>
    </lineage>
</organism>
<feature type="transmembrane region" description="Helical" evidence="1">
    <location>
        <begin position="28"/>
        <end position="45"/>
    </location>
</feature>
<keyword evidence="1" id="KW-0472">Membrane</keyword>
<comment type="caution">
    <text evidence="2">The sequence shown here is derived from an EMBL/GenBank/DDBJ whole genome shotgun (WGS) entry which is preliminary data.</text>
</comment>
<dbReference type="EMBL" id="ASHM01067021">
    <property type="protein sequence ID" value="PNX91664.1"/>
    <property type="molecule type" value="Genomic_DNA"/>
</dbReference>
<keyword evidence="1" id="KW-0812">Transmembrane</keyword>
<dbReference type="Proteomes" id="UP000236291">
    <property type="component" value="Unassembled WGS sequence"/>
</dbReference>
<evidence type="ECO:0000256" key="1">
    <source>
        <dbReference type="SAM" id="Phobius"/>
    </source>
</evidence>
<proteinExistence type="predicted"/>
<name>A0A2K3MLM7_TRIPR</name>
<reference evidence="2 3" key="1">
    <citation type="journal article" date="2014" name="Am. J. Bot.">
        <title>Genome assembly and annotation for red clover (Trifolium pratense; Fabaceae).</title>
        <authorList>
            <person name="Istvanek J."/>
            <person name="Jaros M."/>
            <person name="Krenek A."/>
            <person name="Repkova J."/>
        </authorList>
    </citation>
    <scope>NUCLEOTIDE SEQUENCE [LARGE SCALE GENOMIC DNA]</scope>
    <source>
        <strain evidence="3">cv. Tatra</strain>
        <tissue evidence="2">Young leaves</tissue>
    </source>
</reference>